<sequence>MSLNAILYVSQPVIALWTQFLPRILFGRSSSMMILSFGAATFAGGLGISLYSAYLDLRCLWIEHQLARTVELLDKMEAKNAAANRRYEALQQVTSRGRRMMAGIERWEAGRKELEKMIIFKQLPVTCAITDDTDPQFEGYNVTVRKRDLKRKMKEMNALDNHLEEEMKWWNAEGPDKECC</sequence>
<keyword evidence="2" id="KW-0472">Membrane</keyword>
<keyword evidence="1" id="KW-0175">Coiled coil</keyword>
<proteinExistence type="predicted"/>
<protein>
    <submittedName>
        <fullName evidence="3">Uncharacterized protein</fullName>
    </submittedName>
</protein>
<feature type="transmembrane region" description="Helical" evidence="2">
    <location>
        <begin position="33"/>
        <end position="54"/>
    </location>
</feature>
<dbReference type="OrthoDB" id="2870565at2759"/>
<dbReference type="AlphaFoldDB" id="A0A9W9A1H8"/>
<feature type="coiled-coil region" evidence="1">
    <location>
        <begin position="66"/>
        <end position="93"/>
    </location>
</feature>
<keyword evidence="2" id="KW-0812">Transmembrane</keyword>
<evidence type="ECO:0000313" key="3">
    <source>
        <dbReference type="EMBL" id="KAJ4470811.1"/>
    </source>
</evidence>
<keyword evidence="2" id="KW-1133">Transmembrane helix</keyword>
<keyword evidence="4" id="KW-1185">Reference proteome</keyword>
<name>A0A9W9A1H8_9AGAR</name>
<reference evidence="3" key="1">
    <citation type="submission" date="2022-08" db="EMBL/GenBank/DDBJ databases">
        <title>A Global Phylogenomic Analysis of the Shiitake Genus Lentinula.</title>
        <authorList>
            <consortium name="DOE Joint Genome Institute"/>
            <person name="Sierra-Patev S."/>
            <person name="Min B."/>
            <person name="Naranjo-Ortiz M."/>
            <person name="Looney B."/>
            <person name="Konkel Z."/>
            <person name="Slot J.C."/>
            <person name="Sakamoto Y."/>
            <person name="Steenwyk J.L."/>
            <person name="Rokas A."/>
            <person name="Carro J."/>
            <person name="Camarero S."/>
            <person name="Ferreira P."/>
            <person name="Molpeceres G."/>
            <person name="Ruiz-Duenas F.J."/>
            <person name="Serrano A."/>
            <person name="Henrissat B."/>
            <person name="Drula E."/>
            <person name="Hughes K.W."/>
            <person name="Mata J.L."/>
            <person name="Ishikawa N.K."/>
            <person name="Vargas-Isla R."/>
            <person name="Ushijima S."/>
            <person name="Smith C.A."/>
            <person name="Ahrendt S."/>
            <person name="Andreopoulos W."/>
            <person name="He G."/>
            <person name="Labutti K."/>
            <person name="Lipzen A."/>
            <person name="Ng V."/>
            <person name="Riley R."/>
            <person name="Sandor L."/>
            <person name="Barry K."/>
            <person name="Martinez A.T."/>
            <person name="Xiao Y."/>
            <person name="Gibbons J.G."/>
            <person name="Terashima K."/>
            <person name="Grigoriev I.V."/>
            <person name="Hibbett D.S."/>
        </authorList>
    </citation>
    <scope>NUCLEOTIDE SEQUENCE</scope>
    <source>
        <strain evidence="3">JLM2183</strain>
    </source>
</reference>
<evidence type="ECO:0000313" key="4">
    <source>
        <dbReference type="Proteomes" id="UP001150266"/>
    </source>
</evidence>
<evidence type="ECO:0000256" key="2">
    <source>
        <dbReference type="SAM" id="Phobius"/>
    </source>
</evidence>
<dbReference type="EMBL" id="JAOTPV010000024">
    <property type="protein sequence ID" value="KAJ4470811.1"/>
    <property type="molecule type" value="Genomic_DNA"/>
</dbReference>
<gene>
    <name evidence="3" type="ORF">J3R30DRAFT_1124860</name>
</gene>
<dbReference type="Proteomes" id="UP001150266">
    <property type="component" value="Unassembled WGS sequence"/>
</dbReference>
<organism evidence="3 4">
    <name type="scientific">Lentinula aciculospora</name>
    <dbReference type="NCBI Taxonomy" id="153920"/>
    <lineage>
        <taxon>Eukaryota</taxon>
        <taxon>Fungi</taxon>
        <taxon>Dikarya</taxon>
        <taxon>Basidiomycota</taxon>
        <taxon>Agaricomycotina</taxon>
        <taxon>Agaricomycetes</taxon>
        <taxon>Agaricomycetidae</taxon>
        <taxon>Agaricales</taxon>
        <taxon>Marasmiineae</taxon>
        <taxon>Omphalotaceae</taxon>
        <taxon>Lentinula</taxon>
    </lineage>
</organism>
<accession>A0A9W9A1H8</accession>
<comment type="caution">
    <text evidence="3">The sequence shown here is derived from an EMBL/GenBank/DDBJ whole genome shotgun (WGS) entry which is preliminary data.</text>
</comment>
<evidence type="ECO:0000256" key="1">
    <source>
        <dbReference type="SAM" id="Coils"/>
    </source>
</evidence>